<dbReference type="Proteomes" id="UP001597287">
    <property type="component" value="Unassembled WGS sequence"/>
</dbReference>
<dbReference type="EMBL" id="JBHUIG010000026">
    <property type="protein sequence ID" value="MFD2321325.1"/>
    <property type="molecule type" value="Genomic_DNA"/>
</dbReference>
<organism evidence="1 2">
    <name type="scientific">Delftia deserti</name>
    <dbReference type="NCBI Taxonomy" id="1651218"/>
    <lineage>
        <taxon>Bacteria</taxon>
        <taxon>Pseudomonadati</taxon>
        <taxon>Pseudomonadota</taxon>
        <taxon>Betaproteobacteria</taxon>
        <taxon>Burkholderiales</taxon>
        <taxon>Comamonadaceae</taxon>
        <taxon>Delftia</taxon>
    </lineage>
</organism>
<gene>
    <name evidence="1" type="ORF">ACFSPV_21755</name>
</gene>
<dbReference type="RefSeq" id="WP_380105540.1">
    <property type="nucleotide sequence ID" value="NZ_JBHSIH010000001.1"/>
</dbReference>
<evidence type="ECO:0000313" key="2">
    <source>
        <dbReference type="Proteomes" id="UP001597287"/>
    </source>
</evidence>
<name>A0ABW5ETE3_9BURK</name>
<evidence type="ECO:0000313" key="1">
    <source>
        <dbReference type="EMBL" id="MFD2321325.1"/>
    </source>
</evidence>
<proteinExistence type="predicted"/>
<reference evidence="2" key="1">
    <citation type="journal article" date="2019" name="Int. J. Syst. Evol. Microbiol.">
        <title>The Global Catalogue of Microorganisms (GCM) 10K type strain sequencing project: providing services to taxonomists for standard genome sequencing and annotation.</title>
        <authorList>
            <consortium name="The Broad Institute Genomics Platform"/>
            <consortium name="The Broad Institute Genome Sequencing Center for Infectious Disease"/>
            <person name="Wu L."/>
            <person name="Ma J."/>
        </authorList>
    </citation>
    <scope>NUCLEOTIDE SEQUENCE [LARGE SCALE GENOMIC DNA]</scope>
    <source>
        <strain evidence="2">CCUG 62793</strain>
    </source>
</reference>
<protein>
    <submittedName>
        <fullName evidence="1">Uncharacterized protein</fullName>
    </submittedName>
</protein>
<sequence length="53" mass="6154">MINLAELTDTEKVPLLLEWLEEAAQKLDRAWPAGGNRYLKFVREMRGEPLDPE</sequence>
<comment type="caution">
    <text evidence="1">The sequence shown here is derived from an EMBL/GenBank/DDBJ whole genome shotgun (WGS) entry which is preliminary data.</text>
</comment>
<keyword evidence="2" id="KW-1185">Reference proteome</keyword>
<accession>A0ABW5ETE3</accession>